<dbReference type="PANTHER" id="PTHR34724">
    <property type="entry name" value="OS12G0596101 PROTEIN"/>
    <property type="match status" value="1"/>
</dbReference>
<gene>
    <name evidence="1" type="ORF">B0I36DRAFT_358240</name>
</gene>
<dbReference type="AlphaFoldDB" id="A0A9P8YIJ1"/>
<evidence type="ECO:0000313" key="2">
    <source>
        <dbReference type="Proteomes" id="UP000756346"/>
    </source>
</evidence>
<dbReference type="PANTHER" id="PTHR34724:SF2">
    <property type="entry name" value="OS12G0596101 PROTEIN"/>
    <property type="match status" value="1"/>
</dbReference>
<dbReference type="RefSeq" id="XP_046019084.1">
    <property type="nucleotide sequence ID" value="XM_046157933.1"/>
</dbReference>
<dbReference type="OrthoDB" id="88410at2759"/>
<reference evidence="1" key="1">
    <citation type="journal article" date="2021" name="Nat. Commun.">
        <title>Genetic determinants of endophytism in the Arabidopsis root mycobiome.</title>
        <authorList>
            <person name="Mesny F."/>
            <person name="Miyauchi S."/>
            <person name="Thiergart T."/>
            <person name="Pickel B."/>
            <person name="Atanasova L."/>
            <person name="Karlsson M."/>
            <person name="Huettel B."/>
            <person name="Barry K.W."/>
            <person name="Haridas S."/>
            <person name="Chen C."/>
            <person name="Bauer D."/>
            <person name="Andreopoulos W."/>
            <person name="Pangilinan J."/>
            <person name="LaButti K."/>
            <person name="Riley R."/>
            <person name="Lipzen A."/>
            <person name="Clum A."/>
            <person name="Drula E."/>
            <person name="Henrissat B."/>
            <person name="Kohler A."/>
            <person name="Grigoriev I.V."/>
            <person name="Martin F.M."/>
            <person name="Hacquard S."/>
        </authorList>
    </citation>
    <scope>NUCLEOTIDE SEQUENCE</scope>
    <source>
        <strain evidence="1">MPI-CAGE-CH-0230</strain>
    </source>
</reference>
<evidence type="ECO:0000313" key="1">
    <source>
        <dbReference type="EMBL" id="KAH7041029.1"/>
    </source>
</evidence>
<name>A0A9P8YIJ1_9PEZI</name>
<dbReference type="EMBL" id="JAGTJQ010000001">
    <property type="protein sequence ID" value="KAH7041029.1"/>
    <property type="molecule type" value="Genomic_DNA"/>
</dbReference>
<keyword evidence="2" id="KW-1185">Reference proteome</keyword>
<organism evidence="1 2">
    <name type="scientific">Microdochium trichocladiopsis</name>
    <dbReference type="NCBI Taxonomy" id="1682393"/>
    <lineage>
        <taxon>Eukaryota</taxon>
        <taxon>Fungi</taxon>
        <taxon>Dikarya</taxon>
        <taxon>Ascomycota</taxon>
        <taxon>Pezizomycotina</taxon>
        <taxon>Sordariomycetes</taxon>
        <taxon>Xylariomycetidae</taxon>
        <taxon>Xylariales</taxon>
        <taxon>Microdochiaceae</taxon>
        <taxon>Microdochium</taxon>
    </lineage>
</organism>
<protein>
    <submittedName>
        <fullName evidence="1">Uncharacterized protein</fullName>
    </submittedName>
</protein>
<dbReference type="Proteomes" id="UP000756346">
    <property type="component" value="Unassembled WGS sequence"/>
</dbReference>
<sequence>MCYGATCPTCSKKSWRGCGSHIPSALSGIPESKWCDCEPRVVVNGKAYPPAAKFEIPGASWISSWFGGGSAAQGKGNNKDDL</sequence>
<proteinExistence type="predicted"/>
<accession>A0A9P8YIJ1</accession>
<comment type="caution">
    <text evidence="1">The sequence shown here is derived from an EMBL/GenBank/DDBJ whole genome shotgun (WGS) entry which is preliminary data.</text>
</comment>
<dbReference type="GeneID" id="70187479"/>